<dbReference type="PANTHER" id="PTHR47926">
    <property type="entry name" value="PENTATRICOPEPTIDE REPEAT-CONTAINING PROTEIN"/>
    <property type="match status" value="1"/>
</dbReference>
<dbReference type="AlphaFoldDB" id="A0A803M4P5"/>
<dbReference type="Pfam" id="PF13041">
    <property type="entry name" value="PPR_2"/>
    <property type="match status" value="1"/>
</dbReference>
<dbReference type="EnsemblPlants" id="AUR62023418-RA">
    <property type="protein sequence ID" value="AUR62023418-RA:cds"/>
    <property type="gene ID" value="AUR62023418"/>
</dbReference>
<dbReference type="FunFam" id="1.25.40.10:FF:000348">
    <property type="entry name" value="Pentatricopeptide repeat-containing protein chloroplastic"/>
    <property type="match status" value="1"/>
</dbReference>
<evidence type="ECO:0000313" key="4">
    <source>
        <dbReference type="EnsemblPlants" id="AUR62023418-RA:cds"/>
    </source>
</evidence>
<keyword evidence="3" id="KW-0812">Transmembrane</keyword>
<dbReference type="Gramene" id="AUR62023418-RA">
    <property type="protein sequence ID" value="AUR62023418-RA:cds"/>
    <property type="gene ID" value="AUR62023418"/>
</dbReference>
<name>A0A803M4P5_CHEQI</name>
<sequence>MAEFSITPSNTCFHSTQYLDSNLNILTKFIAACSSPSSASLGIRHARQVFDQIPQRNDSFLCNVTIKSHIDNHQFTDALILFRDLRRMTQFVPDNYTYLFMTKSCGSDLYNWEGRQLHSHVIRTGFGLDLFVSTSIVDMYGKMCDMVSARKVFDEMSVRNAVSWTAMVCGFARVEDIDNAWKYFDEMPGKDVSAYNAIIGAFVKVGDMNSARSLFNAMPERNVISWTSMISGFCENDDIESARLFFDSMPRKSLVSWNAMISGYCQNKQPREAVKLFRELQLNAVLEADEVTIISILPAVAELGALDFGCWVHQYVKRKRLDKSIKICTSLIDMYAKCGDIDKARRVFEEIPEKATSCWNAIINGLAVNGKGREAVDEFENMIYRGYTPNAITMIGVLSACSHSGLVEEGKKWLNAMESFGLAPTIEHYGCVIDLLCRIGSLEEAEKLLESMPYEANEVVISSFLSGCVNRKDLPKAVRILKRAVKKNLLNAGNYILLRNLYAMERKWIDMRELKGYMRTIGVKKEAGCSAIEADGMVCEFMSGSIMHPHQENILPVLKQLQMHMKKINDENMLESCIAEKVAVWNGGKLDITTLAGSPTTQMVNLITGSLYNSFIKETSEFSQFDTAFLDIYNTFNSALPGKHYDVPSNQEIKKCYEEWTAAGDNAEKKKQIFVDFIRRTVSLNKPQKMTLITGLVTPPAAMVAKKAGERVPALKIIKVVPDVLFVPTVTFLAIISAQVSRNVLHRRMIRRNEQRGEQNI</sequence>
<dbReference type="GO" id="GO:0009451">
    <property type="term" value="P:RNA modification"/>
    <property type="evidence" value="ECO:0007669"/>
    <property type="project" value="InterPro"/>
</dbReference>
<protein>
    <submittedName>
        <fullName evidence="4">Uncharacterized protein</fullName>
    </submittedName>
</protein>
<feature type="repeat" description="PPR" evidence="2">
    <location>
        <begin position="191"/>
        <end position="225"/>
    </location>
</feature>
<dbReference type="SMR" id="A0A803M4P5"/>
<dbReference type="Proteomes" id="UP000596660">
    <property type="component" value="Unplaced"/>
</dbReference>
<dbReference type="InterPro" id="IPR011990">
    <property type="entry name" value="TPR-like_helical_dom_sf"/>
</dbReference>
<accession>A0A803M4P5</accession>
<keyword evidence="5" id="KW-1185">Reference proteome</keyword>
<dbReference type="InterPro" id="IPR046848">
    <property type="entry name" value="E_motif"/>
</dbReference>
<proteinExistence type="predicted"/>
<evidence type="ECO:0000313" key="5">
    <source>
        <dbReference type="Proteomes" id="UP000596660"/>
    </source>
</evidence>
<dbReference type="InterPro" id="IPR046960">
    <property type="entry name" value="PPR_At4g14850-like_plant"/>
</dbReference>
<reference evidence="4" key="1">
    <citation type="journal article" date="2017" name="Nature">
        <title>The genome of Chenopodium quinoa.</title>
        <authorList>
            <person name="Jarvis D.E."/>
            <person name="Ho Y.S."/>
            <person name="Lightfoot D.J."/>
            <person name="Schmoeckel S.M."/>
            <person name="Li B."/>
            <person name="Borm T.J.A."/>
            <person name="Ohyanagi H."/>
            <person name="Mineta K."/>
            <person name="Michell C.T."/>
            <person name="Saber N."/>
            <person name="Kharbatia N.M."/>
            <person name="Rupper R.R."/>
            <person name="Sharp A.R."/>
            <person name="Dally N."/>
            <person name="Boughton B.A."/>
            <person name="Woo Y.H."/>
            <person name="Gao G."/>
            <person name="Schijlen E.G.W.M."/>
            <person name="Guo X."/>
            <person name="Momin A.A."/>
            <person name="Negrao S."/>
            <person name="Al-Babili S."/>
            <person name="Gehring C."/>
            <person name="Roessner U."/>
            <person name="Jung C."/>
            <person name="Murphy K."/>
            <person name="Arold S.T."/>
            <person name="Gojobori T."/>
            <person name="van der Linden C.G."/>
            <person name="van Loo E.N."/>
            <person name="Jellen E.N."/>
            <person name="Maughan P.J."/>
            <person name="Tester M."/>
        </authorList>
    </citation>
    <scope>NUCLEOTIDE SEQUENCE [LARGE SCALE GENOMIC DNA]</scope>
    <source>
        <strain evidence="4">cv. PI 614886</strain>
    </source>
</reference>
<keyword evidence="3" id="KW-1133">Transmembrane helix</keyword>
<feature type="repeat" description="PPR" evidence="2">
    <location>
        <begin position="160"/>
        <end position="190"/>
    </location>
</feature>
<keyword evidence="3" id="KW-0472">Membrane</keyword>
<organism evidence="4 5">
    <name type="scientific">Chenopodium quinoa</name>
    <name type="common">Quinoa</name>
    <dbReference type="NCBI Taxonomy" id="63459"/>
    <lineage>
        <taxon>Eukaryota</taxon>
        <taxon>Viridiplantae</taxon>
        <taxon>Streptophyta</taxon>
        <taxon>Embryophyta</taxon>
        <taxon>Tracheophyta</taxon>
        <taxon>Spermatophyta</taxon>
        <taxon>Magnoliopsida</taxon>
        <taxon>eudicotyledons</taxon>
        <taxon>Gunneridae</taxon>
        <taxon>Pentapetalae</taxon>
        <taxon>Caryophyllales</taxon>
        <taxon>Chenopodiaceae</taxon>
        <taxon>Chenopodioideae</taxon>
        <taxon>Atripliceae</taxon>
        <taxon>Chenopodium</taxon>
    </lineage>
</organism>
<feature type="repeat" description="PPR" evidence="2">
    <location>
        <begin position="355"/>
        <end position="389"/>
    </location>
</feature>
<dbReference type="PANTHER" id="PTHR47926:SF437">
    <property type="entry name" value="PENTACOTRIPEPTIDE-REPEAT REGION OF PRORP DOMAIN-CONTAINING PROTEIN"/>
    <property type="match status" value="1"/>
</dbReference>
<dbReference type="InterPro" id="IPR002885">
    <property type="entry name" value="PPR_rpt"/>
</dbReference>
<dbReference type="Gene3D" id="1.25.40.10">
    <property type="entry name" value="Tetratricopeptide repeat domain"/>
    <property type="match status" value="3"/>
</dbReference>
<dbReference type="GO" id="GO:0003723">
    <property type="term" value="F:RNA binding"/>
    <property type="evidence" value="ECO:0007669"/>
    <property type="project" value="InterPro"/>
</dbReference>
<evidence type="ECO:0000256" key="2">
    <source>
        <dbReference type="PROSITE-ProRule" id="PRU00708"/>
    </source>
</evidence>
<dbReference type="PROSITE" id="PS51375">
    <property type="entry name" value="PPR"/>
    <property type="match status" value="6"/>
</dbReference>
<dbReference type="OMA" id="WEGLEIH"/>
<feature type="repeat" description="PPR" evidence="2">
    <location>
        <begin position="253"/>
        <end position="287"/>
    </location>
</feature>
<evidence type="ECO:0000256" key="1">
    <source>
        <dbReference type="ARBA" id="ARBA00022737"/>
    </source>
</evidence>
<dbReference type="NCBIfam" id="TIGR00756">
    <property type="entry name" value="PPR"/>
    <property type="match status" value="6"/>
</dbReference>
<feature type="repeat" description="PPR" evidence="2">
    <location>
        <begin position="390"/>
        <end position="424"/>
    </location>
</feature>
<dbReference type="Pfam" id="PF12854">
    <property type="entry name" value="PPR_1"/>
    <property type="match status" value="1"/>
</dbReference>
<reference evidence="4" key="2">
    <citation type="submission" date="2021-03" db="UniProtKB">
        <authorList>
            <consortium name="EnsemblPlants"/>
        </authorList>
    </citation>
    <scope>IDENTIFICATION</scope>
</reference>
<feature type="repeat" description="PPR" evidence="2">
    <location>
        <begin position="324"/>
        <end position="354"/>
    </location>
</feature>
<dbReference type="FunFam" id="1.25.40.10:FF:000184">
    <property type="entry name" value="Pentatricopeptide repeat-containing protein, chloroplastic"/>
    <property type="match status" value="1"/>
</dbReference>
<keyword evidence="1" id="KW-0677">Repeat</keyword>
<dbReference type="Pfam" id="PF01535">
    <property type="entry name" value="PPR"/>
    <property type="match status" value="6"/>
</dbReference>
<feature type="transmembrane region" description="Helical" evidence="3">
    <location>
        <begin position="725"/>
        <end position="745"/>
    </location>
</feature>
<evidence type="ECO:0000256" key="3">
    <source>
        <dbReference type="SAM" id="Phobius"/>
    </source>
</evidence>
<dbReference type="Pfam" id="PF20431">
    <property type="entry name" value="E_motif"/>
    <property type="match status" value="1"/>
</dbReference>